<dbReference type="GO" id="GO:0006826">
    <property type="term" value="P:iron ion transport"/>
    <property type="evidence" value="ECO:0007669"/>
    <property type="project" value="TreeGrafter"/>
</dbReference>
<name>A0A401GPU8_9APHY</name>
<sequence length="635" mass="68702">MVASTIVSPSFPSGLDLAAATLSAATTTKSSSAPTPASLALDLDVIILGVVALFILFALPGAVTRSLHRSEWSEGHLFRSVVVKALRHSFVLNPKLSLVAPTYTGQSSRAEKGALQSDESNTYTSHAHLVRDPYSGGGRRRKLDPPAHMPSWSTMLPGVTSIFKIAIRPGLSVGKAVILALYFGLVVGFGLYRSNPFVDFNQSAYIATSQIPVVIILAAKNNMLGAMMGYGYEKLNYLHRFAGYLFVLGVNVHAIGYFYKWSLAGTLLKDLADPTIAWGFAALLAADILVLFSFKFIRDKFFPFFLASHVICAVVLLVATYLHEQFLWPYIAVAAAYYGLDRIMRIVKTRYSTARLLVLSDLNMVRVEIPSINAGWRAGQHLRIRVLSTGMGWFGWAENHPFTIASVSRSPGEEGLVLLCKKAGDWTGRLVELAKRAEHSEACEVHTRVKVLVEGPYGGHGHAILPSYSGAMLVAGGSGITYALSTAQELMQKEAEGSSRVKVVELVWSVPDPVCLEPLLPLFSSMLAQAQSSTTSLRISVFYTRAPTSPDAFKAFHSLPQGLTLAPGRPRLSKILDSVMDRTISHVGKGHKCTGVALGVCGPLELAEEVTSTARSVHADKRQAMGGVEVHAEVF</sequence>
<dbReference type="CDD" id="cd06186">
    <property type="entry name" value="NOX_Duox_like_FAD_NADP"/>
    <property type="match status" value="1"/>
</dbReference>
<dbReference type="Pfam" id="PF01794">
    <property type="entry name" value="Ferric_reduct"/>
    <property type="match status" value="1"/>
</dbReference>
<reference evidence="16 17" key="1">
    <citation type="journal article" date="2018" name="Sci. Rep.">
        <title>Genome sequence of the cauliflower mushroom Sparassis crispa (Hanabiratake) and its association with beneficial usage.</title>
        <authorList>
            <person name="Kiyama R."/>
            <person name="Furutani Y."/>
            <person name="Kawaguchi K."/>
            <person name="Nakanishi T."/>
        </authorList>
    </citation>
    <scope>NUCLEOTIDE SEQUENCE [LARGE SCALE GENOMIC DNA]</scope>
</reference>
<feature type="transmembrane region" description="Helical" evidence="14">
    <location>
        <begin position="204"/>
        <end position="220"/>
    </location>
</feature>
<evidence type="ECO:0000256" key="10">
    <source>
        <dbReference type="ARBA" id="ARBA00023065"/>
    </source>
</evidence>
<proteinExistence type="inferred from homology"/>
<dbReference type="Pfam" id="PF08030">
    <property type="entry name" value="NAD_binding_6"/>
    <property type="match status" value="1"/>
</dbReference>
<evidence type="ECO:0000256" key="7">
    <source>
        <dbReference type="ARBA" id="ARBA00022982"/>
    </source>
</evidence>
<feature type="transmembrane region" description="Helical" evidence="14">
    <location>
        <begin position="45"/>
        <end position="63"/>
    </location>
</feature>
<dbReference type="EMBL" id="BFAD01000006">
    <property type="protein sequence ID" value="GBE84179.1"/>
    <property type="molecule type" value="Genomic_DNA"/>
</dbReference>
<evidence type="ECO:0000256" key="4">
    <source>
        <dbReference type="ARBA" id="ARBA00022448"/>
    </source>
</evidence>
<comment type="caution">
    <text evidence="16">The sequence shown here is derived from an EMBL/GenBank/DDBJ whole genome shotgun (WGS) entry which is preliminary data.</text>
</comment>
<dbReference type="InterPro" id="IPR013112">
    <property type="entry name" value="FAD-bd_8"/>
</dbReference>
<evidence type="ECO:0000256" key="2">
    <source>
        <dbReference type="ARBA" id="ARBA00006278"/>
    </source>
</evidence>
<dbReference type="GeneID" id="38781096"/>
<dbReference type="GO" id="GO:0052851">
    <property type="term" value="F:ferric-chelate reductase (NADPH) activity"/>
    <property type="evidence" value="ECO:0007669"/>
    <property type="project" value="UniProtKB-EC"/>
</dbReference>
<comment type="subcellular location">
    <subcellularLocation>
        <location evidence="1">Cell membrane</location>
        <topology evidence="1">Multi-pass membrane protein</topology>
    </subcellularLocation>
</comment>
<evidence type="ECO:0000256" key="14">
    <source>
        <dbReference type="SAM" id="Phobius"/>
    </source>
</evidence>
<dbReference type="InterPro" id="IPR017938">
    <property type="entry name" value="Riboflavin_synthase-like_b-brl"/>
</dbReference>
<evidence type="ECO:0000256" key="1">
    <source>
        <dbReference type="ARBA" id="ARBA00004651"/>
    </source>
</evidence>
<protein>
    <recommendedName>
        <fullName evidence="3">ferric-chelate reductase (NADPH)</fullName>
        <ecNumber evidence="3">1.16.1.9</ecNumber>
    </recommendedName>
</protein>
<keyword evidence="6 14" id="KW-0812">Transmembrane</keyword>
<keyword evidence="4" id="KW-0813">Transport</keyword>
<dbReference type="InterPro" id="IPR017927">
    <property type="entry name" value="FAD-bd_FR_type"/>
</dbReference>
<comment type="catalytic activity">
    <reaction evidence="13">
        <text>2 a Fe(II)-siderophore + NADP(+) + H(+) = 2 a Fe(III)-siderophore + NADPH</text>
        <dbReference type="Rhea" id="RHEA:28795"/>
        <dbReference type="Rhea" id="RHEA-COMP:11342"/>
        <dbReference type="Rhea" id="RHEA-COMP:11344"/>
        <dbReference type="ChEBI" id="CHEBI:15378"/>
        <dbReference type="ChEBI" id="CHEBI:29033"/>
        <dbReference type="ChEBI" id="CHEBI:29034"/>
        <dbReference type="ChEBI" id="CHEBI:57783"/>
        <dbReference type="ChEBI" id="CHEBI:58349"/>
        <dbReference type="EC" id="1.16.1.9"/>
    </reaction>
</comment>
<keyword evidence="11 14" id="KW-0472">Membrane</keyword>
<dbReference type="AlphaFoldDB" id="A0A401GPU8"/>
<evidence type="ECO:0000256" key="12">
    <source>
        <dbReference type="ARBA" id="ARBA00023180"/>
    </source>
</evidence>
<dbReference type="SFLD" id="SFLDG01168">
    <property type="entry name" value="Ferric_reductase_subgroup_(FRE"/>
    <property type="match status" value="1"/>
</dbReference>
<dbReference type="InterPro" id="IPR013130">
    <property type="entry name" value="Fe3_Rdtase_TM_dom"/>
</dbReference>
<feature type="transmembrane region" description="Helical" evidence="14">
    <location>
        <begin position="173"/>
        <end position="192"/>
    </location>
</feature>
<keyword evidence="5" id="KW-1003">Cell membrane</keyword>
<dbReference type="SUPFAM" id="SSF63380">
    <property type="entry name" value="Riboflavin synthase domain-like"/>
    <property type="match status" value="1"/>
</dbReference>
<gene>
    <name evidence="16" type="ORF">SCP_0601570</name>
</gene>
<dbReference type="GO" id="GO:0005886">
    <property type="term" value="C:plasma membrane"/>
    <property type="evidence" value="ECO:0007669"/>
    <property type="project" value="UniProtKB-SubCell"/>
</dbReference>
<dbReference type="InterPro" id="IPR039261">
    <property type="entry name" value="FNR_nucleotide-bd"/>
</dbReference>
<evidence type="ECO:0000256" key="13">
    <source>
        <dbReference type="ARBA" id="ARBA00048483"/>
    </source>
</evidence>
<evidence type="ECO:0000256" key="6">
    <source>
        <dbReference type="ARBA" id="ARBA00022692"/>
    </source>
</evidence>
<keyword evidence="10" id="KW-0406">Ion transport</keyword>
<dbReference type="Pfam" id="PF08022">
    <property type="entry name" value="FAD_binding_8"/>
    <property type="match status" value="1"/>
</dbReference>
<dbReference type="Proteomes" id="UP000287166">
    <property type="component" value="Unassembled WGS sequence"/>
</dbReference>
<dbReference type="EC" id="1.16.1.9" evidence="3"/>
<evidence type="ECO:0000313" key="17">
    <source>
        <dbReference type="Proteomes" id="UP000287166"/>
    </source>
</evidence>
<feature type="transmembrane region" description="Helical" evidence="14">
    <location>
        <begin position="301"/>
        <end position="321"/>
    </location>
</feature>
<dbReference type="PANTHER" id="PTHR32361:SF9">
    <property type="entry name" value="FERRIC REDUCTASE TRANSMEMBRANE COMPONENT 3-RELATED"/>
    <property type="match status" value="1"/>
</dbReference>
<dbReference type="STRING" id="139825.A0A401GPU8"/>
<keyword evidence="7" id="KW-0249">Electron transport</keyword>
<dbReference type="FunCoup" id="A0A401GPU8">
    <property type="interactions" value="180"/>
</dbReference>
<evidence type="ECO:0000256" key="5">
    <source>
        <dbReference type="ARBA" id="ARBA00022475"/>
    </source>
</evidence>
<evidence type="ECO:0000313" key="16">
    <source>
        <dbReference type="EMBL" id="GBE84179.1"/>
    </source>
</evidence>
<dbReference type="PANTHER" id="PTHR32361">
    <property type="entry name" value="FERRIC/CUPRIC REDUCTASE TRANSMEMBRANE COMPONENT"/>
    <property type="match status" value="1"/>
</dbReference>
<evidence type="ECO:0000256" key="9">
    <source>
        <dbReference type="ARBA" id="ARBA00023002"/>
    </source>
</evidence>
<dbReference type="PROSITE" id="PS51384">
    <property type="entry name" value="FAD_FR"/>
    <property type="match status" value="1"/>
</dbReference>
<evidence type="ECO:0000256" key="3">
    <source>
        <dbReference type="ARBA" id="ARBA00012668"/>
    </source>
</evidence>
<dbReference type="GO" id="GO:0006879">
    <property type="term" value="P:intracellular iron ion homeostasis"/>
    <property type="evidence" value="ECO:0007669"/>
    <property type="project" value="TreeGrafter"/>
</dbReference>
<dbReference type="OrthoDB" id="17725at2759"/>
<dbReference type="RefSeq" id="XP_027615092.1">
    <property type="nucleotide sequence ID" value="XM_027759291.1"/>
</dbReference>
<organism evidence="16 17">
    <name type="scientific">Sparassis crispa</name>
    <dbReference type="NCBI Taxonomy" id="139825"/>
    <lineage>
        <taxon>Eukaryota</taxon>
        <taxon>Fungi</taxon>
        <taxon>Dikarya</taxon>
        <taxon>Basidiomycota</taxon>
        <taxon>Agaricomycotina</taxon>
        <taxon>Agaricomycetes</taxon>
        <taxon>Polyporales</taxon>
        <taxon>Sparassidaceae</taxon>
        <taxon>Sparassis</taxon>
    </lineage>
</organism>
<comment type="similarity">
    <text evidence="2">Belongs to the ferric reductase (FRE) family.</text>
</comment>
<dbReference type="Gene3D" id="3.40.50.80">
    <property type="entry name" value="Nucleotide-binding domain of ferredoxin-NADP reductase (FNR) module"/>
    <property type="match status" value="1"/>
</dbReference>
<dbReference type="SUPFAM" id="SSF52343">
    <property type="entry name" value="Ferredoxin reductase-like, C-terminal NADP-linked domain"/>
    <property type="match status" value="1"/>
</dbReference>
<keyword evidence="12" id="KW-0325">Glycoprotein</keyword>
<accession>A0A401GPU8</accession>
<keyword evidence="9" id="KW-0560">Oxidoreductase</keyword>
<feature type="transmembrane region" description="Helical" evidence="14">
    <location>
        <begin position="241"/>
        <end position="259"/>
    </location>
</feature>
<feature type="domain" description="FAD-binding FR-type" evidence="15">
    <location>
        <begin position="339"/>
        <end position="463"/>
    </location>
</feature>
<keyword evidence="17" id="KW-1185">Reference proteome</keyword>
<evidence type="ECO:0000256" key="11">
    <source>
        <dbReference type="ARBA" id="ARBA00023136"/>
    </source>
</evidence>
<dbReference type="GO" id="GO:0015677">
    <property type="term" value="P:copper ion import"/>
    <property type="evidence" value="ECO:0007669"/>
    <property type="project" value="TreeGrafter"/>
</dbReference>
<keyword evidence="8 14" id="KW-1133">Transmembrane helix</keyword>
<dbReference type="InterPro" id="IPR013121">
    <property type="entry name" value="Fe_red_NAD-bd_6"/>
</dbReference>
<dbReference type="InterPro" id="IPR051410">
    <property type="entry name" value="Ferric/Cupric_Reductase"/>
</dbReference>
<dbReference type="SFLD" id="SFLDS00052">
    <property type="entry name" value="Ferric_Reductase_Domain"/>
    <property type="match status" value="1"/>
</dbReference>
<dbReference type="InParanoid" id="A0A401GPU8"/>
<evidence type="ECO:0000259" key="15">
    <source>
        <dbReference type="PROSITE" id="PS51384"/>
    </source>
</evidence>
<feature type="transmembrane region" description="Helical" evidence="14">
    <location>
        <begin position="275"/>
        <end position="294"/>
    </location>
</feature>
<evidence type="ECO:0000256" key="8">
    <source>
        <dbReference type="ARBA" id="ARBA00022989"/>
    </source>
</evidence>